<evidence type="ECO:0000256" key="4">
    <source>
        <dbReference type="ARBA" id="ARBA00022989"/>
    </source>
</evidence>
<evidence type="ECO:0000256" key="6">
    <source>
        <dbReference type="SAM" id="Phobius"/>
    </source>
</evidence>
<feature type="transmembrane region" description="Helical" evidence="6">
    <location>
        <begin position="6"/>
        <end position="23"/>
    </location>
</feature>
<evidence type="ECO:0000256" key="2">
    <source>
        <dbReference type="ARBA" id="ARBA00022475"/>
    </source>
</evidence>
<feature type="transmembrane region" description="Helical" evidence="6">
    <location>
        <begin position="35"/>
        <end position="56"/>
    </location>
</feature>
<dbReference type="PANTHER" id="PTHR36506:SF1">
    <property type="entry name" value="PREFLAGELLIN PEPTIDASE"/>
    <property type="match status" value="1"/>
</dbReference>
<keyword evidence="4 6" id="KW-1133">Transmembrane helix</keyword>
<name>A0A369TBN8_9PROT</name>
<reference evidence="8 9" key="1">
    <citation type="submission" date="2018-07" db="EMBL/GenBank/DDBJ databases">
        <title>Venubactetium sediminum gen. nov., sp. nov., isolated from a marine solar saltern.</title>
        <authorList>
            <person name="Wang S."/>
        </authorList>
    </citation>
    <scope>NUCLEOTIDE SEQUENCE [LARGE SCALE GENOMIC DNA]</scope>
    <source>
        <strain evidence="8 9">WD2A32</strain>
    </source>
</reference>
<evidence type="ECO:0000256" key="3">
    <source>
        <dbReference type="ARBA" id="ARBA00022692"/>
    </source>
</evidence>
<dbReference type="Pfam" id="PF01478">
    <property type="entry name" value="Peptidase_A24"/>
    <property type="match status" value="1"/>
</dbReference>
<dbReference type="InterPro" id="IPR052218">
    <property type="entry name" value="Preflagellin_Peptidase"/>
</dbReference>
<evidence type="ECO:0000259" key="7">
    <source>
        <dbReference type="Pfam" id="PF01478"/>
    </source>
</evidence>
<comment type="subcellular location">
    <subcellularLocation>
        <location evidence="1">Cell membrane</location>
        <topology evidence="1">Multi-pass membrane protein</topology>
    </subcellularLocation>
</comment>
<accession>A0A369TBN8</accession>
<proteinExistence type="predicted"/>
<feature type="domain" description="Prepilin type IV endopeptidase peptidase" evidence="7">
    <location>
        <begin position="12"/>
        <end position="115"/>
    </location>
</feature>
<dbReference type="RefSeq" id="WP_114581263.1">
    <property type="nucleotide sequence ID" value="NZ_QPMH01000004.1"/>
</dbReference>
<dbReference type="Gene3D" id="1.20.120.1220">
    <property type="match status" value="1"/>
</dbReference>
<evidence type="ECO:0000256" key="1">
    <source>
        <dbReference type="ARBA" id="ARBA00004651"/>
    </source>
</evidence>
<gene>
    <name evidence="8" type="ORF">DRB17_05875</name>
</gene>
<feature type="transmembrane region" description="Helical" evidence="6">
    <location>
        <begin position="139"/>
        <end position="158"/>
    </location>
</feature>
<dbReference type="PANTHER" id="PTHR36506">
    <property type="entry name" value="PREFLAGELLIN PEPTIDASE"/>
    <property type="match status" value="1"/>
</dbReference>
<feature type="transmembrane region" description="Helical" evidence="6">
    <location>
        <begin position="91"/>
        <end position="119"/>
    </location>
</feature>
<dbReference type="GO" id="GO:0004190">
    <property type="term" value="F:aspartic-type endopeptidase activity"/>
    <property type="evidence" value="ECO:0007669"/>
    <property type="project" value="InterPro"/>
</dbReference>
<evidence type="ECO:0000313" key="9">
    <source>
        <dbReference type="Proteomes" id="UP000253941"/>
    </source>
</evidence>
<organism evidence="8 9">
    <name type="scientific">Ferruginivarius sediminum</name>
    <dbReference type="NCBI Taxonomy" id="2661937"/>
    <lineage>
        <taxon>Bacteria</taxon>
        <taxon>Pseudomonadati</taxon>
        <taxon>Pseudomonadota</taxon>
        <taxon>Alphaproteobacteria</taxon>
        <taxon>Rhodospirillales</taxon>
        <taxon>Rhodospirillaceae</taxon>
        <taxon>Ferruginivarius</taxon>
    </lineage>
</organism>
<evidence type="ECO:0000256" key="5">
    <source>
        <dbReference type="ARBA" id="ARBA00023136"/>
    </source>
</evidence>
<sequence length="159" mass="16316">MSVDPQLALPIILFAVALVWAAGQDVWARRIPNYVTGAIALLAPLGWLTGGMPGAWWEVPTLAFAVLAVGTVLFARGWVGGGDVKLATASMLWAGSAYGLSFLLISALAGGALALVYIVRPYVALTVPGLQTGGEADSVPYGVAFAAGGLWVAHRLLAG</sequence>
<dbReference type="EMBL" id="QPMH01000004">
    <property type="protein sequence ID" value="RDD62688.1"/>
    <property type="molecule type" value="Genomic_DNA"/>
</dbReference>
<feature type="transmembrane region" description="Helical" evidence="6">
    <location>
        <begin position="62"/>
        <end position="79"/>
    </location>
</feature>
<keyword evidence="5 6" id="KW-0472">Membrane</keyword>
<dbReference type="GO" id="GO:0005886">
    <property type="term" value="C:plasma membrane"/>
    <property type="evidence" value="ECO:0007669"/>
    <property type="project" value="UniProtKB-SubCell"/>
</dbReference>
<comment type="caution">
    <text evidence="8">The sequence shown here is derived from an EMBL/GenBank/DDBJ whole genome shotgun (WGS) entry which is preliminary data.</text>
</comment>
<dbReference type="InterPro" id="IPR000045">
    <property type="entry name" value="Prepilin_IV_endopep_pep"/>
</dbReference>
<keyword evidence="9" id="KW-1185">Reference proteome</keyword>
<protein>
    <submittedName>
        <fullName evidence="8">Peptidase</fullName>
    </submittedName>
</protein>
<dbReference type="Proteomes" id="UP000253941">
    <property type="component" value="Unassembled WGS sequence"/>
</dbReference>
<keyword evidence="2" id="KW-1003">Cell membrane</keyword>
<keyword evidence="3 6" id="KW-0812">Transmembrane</keyword>
<dbReference type="AlphaFoldDB" id="A0A369TBN8"/>
<evidence type="ECO:0000313" key="8">
    <source>
        <dbReference type="EMBL" id="RDD62688.1"/>
    </source>
</evidence>